<accession>A0A1M3L372</accession>
<dbReference type="STRING" id="1895771.BGO89_05820"/>
<comment type="caution">
    <text evidence="2">The sequence shown here is derived from an EMBL/GenBank/DDBJ whole genome shotgun (WGS) entry which is preliminary data.</text>
</comment>
<feature type="signal peptide" evidence="1">
    <location>
        <begin position="1"/>
        <end position="18"/>
    </location>
</feature>
<evidence type="ECO:0000313" key="2">
    <source>
        <dbReference type="EMBL" id="OJX59731.1"/>
    </source>
</evidence>
<dbReference type="EMBL" id="MKVH01000009">
    <property type="protein sequence ID" value="OJX59731.1"/>
    <property type="molecule type" value="Genomic_DNA"/>
</dbReference>
<evidence type="ECO:0008006" key="4">
    <source>
        <dbReference type="Google" id="ProtNLM"/>
    </source>
</evidence>
<name>A0A1M3L372_9BACT</name>
<protein>
    <recommendedName>
        <fullName evidence="4">SnoaL-like domain-containing protein</fullName>
    </recommendedName>
</protein>
<keyword evidence="1" id="KW-0732">Signal</keyword>
<organism evidence="2 3">
    <name type="scientific">Candidatus Kapaibacterium thiocyanatum</name>
    <dbReference type="NCBI Taxonomy" id="1895771"/>
    <lineage>
        <taxon>Bacteria</taxon>
        <taxon>Pseudomonadati</taxon>
        <taxon>Candidatus Kapaibacteriota</taxon>
        <taxon>Candidatus Kapaibacteriia</taxon>
        <taxon>Candidatus Kapaibacteriales</taxon>
        <taxon>Candidatus Kapaibacteriaceae</taxon>
        <taxon>Candidatus Kapaibacterium</taxon>
    </lineage>
</organism>
<sequence>MRAATTALAITAIVCCVAACTNPFAPAKANLAADKPVLGDQRTIDGVFQNFRIAYVFKDTLTYGRLLDRTFSFIYRNYDAGVDVTWGRDEDMIATAGLFNAAQQLDLVWNEVIVADGDSLAQNISRGFNLTITFSPTDIIRAQGRVNLRLERPVATDVWKIVRWRDESNFF</sequence>
<dbReference type="AlphaFoldDB" id="A0A1M3L372"/>
<reference evidence="2 3" key="1">
    <citation type="submission" date="2016-09" db="EMBL/GenBank/DDBJ databases">
        <title>Genome-resolved meta-omics ties microbial dynamics to process performance in biotechnology for thiocyanate degradation.</title>
        <authorList>
            <person name="Kantor R.S."/>
            <person name="Huddy R.J."/>
            <person name="Iyer R."/>
            <person name="Thomas B.C."/>
            <person name="Brown C.T."/>
            <person name="Anantharaman K."/>
            <person name="Tringe S."/>
            <person name="Hettich R.L."/>
            <person name="Harrison S.T."/>
            <person name="Banfield J.F."/>
        </authorList>
    </citation>
    <scope>NUCLEOTIDE SEQUENCE [LARGE SCALE GENOMIC DNA]</scope>
    <source>
        <strain evidence="2">59-99</strain>
    </source>
</reference>
<dbReference type="Proteomes" id="UP000184233">
    <property type="component" value="Unassembled WGS sequence"/>
</dbReference>
<evidence type="ECO:0000256" key="1">
    <source>
        <dbReference type="SAM" id="SignalP"/>
    </source>
</evidence>
<feature type="chain" id="PRO_5009895008" description="SnoaL-like domain-containing protein" evidence="1">
    <location>
        <begin position="19"/>
        <end position="171"/>
    </location>
</feature>
<gene>
    <name evidence="2" type="ORF">BGO89_05820</name>
</gene>
<proteinExistence type="predicted"/>
<evidence type="ECO:0000313" key="3">
    <source>
        <dbReference type="Proteomes" id="UP000184233"/>
    </source>
</evidence>